<dbReference type="InterPro" id="IPR038570">
    <property type="entry name" value="HicA_sf"/>
</dbReference>
<sequence length="61" mass="7117">MPPKPSKVYRRLLKEGWRDSGLGKGSHRVLTKNGVTITIPYHAREFKKGLWETIKKRAGWR</sequence>
<gene>
    <name evidence="8" type="ORF">C1877_02260</name>
</gene>
<keyword evidence="5" id="KW-0378">Hydrolase</keyword>
<dbReference type="OrthoDB" id="9811409at2"/>
<evidence type="ECO:0000256" key="7">
    <source>
        <dbReference type="ARBA" id="ARBA00023016"/>
    </source>
</evidence>
<dbReference type="GeneID" id="78358538"/>
<comment type="similarity">
    <text evidence="1">Belongs to the HicA mRNA interferase family.</text>
</comment>
<keyword evidence="7" id="KW-0346">Stress response</keyword>
<dbReference type="AlphaFoldDB" id="A0A369M9W9"/>
<dbReference type="GO" id="GO:0004519">
    <property type="term" value="F:endonuclease activity"/>
    <property type="evidence" value="ECO:0007669"/>
    <property type="project" value="UniProtKB-KW"/>
</dbReference>
<evidence type="ECO:0000256" key="2">
    <source>
        <dbReference type="ARBA" id="ARBA00022649"/>
    </source>
</evidence>
<proteinExistence type="inferred from homology"/>
<keyword evidence="6" id="KW-0694">RNA-binding</keyword>
<keyword evidence="4" id="KW-0255">Endonuclease</keyword>
<keyword evidence="2" id="KW-1277">Toxin-antitoxin system</keyword>
<evidence type="ECO:0000256" key="6">
    <source>
        <dbReference type="ARBA" id="ARBA00022884"/>
    </source>
</evidence>
<dbReference type="SUPFAM" id="SSF54786">
    <property type="entry name" value="YcfA/nrd intein domain"/>
    <property type="match status" value="1"/>
</dbReference>
<evidence type="ECO:0000313" key="9">
    <source>
        <dbReference type="Proteomes" id="UP000254000"/>
    </source>
</evidence>
<evidence type="ECO:0000256" key="4">
    <source>
        <dbReference type="ARBA" id="ARBA00022759"/>
    </source>
</evidence>
<reference evidence="8 9" key="1">
    <citation type="journal article" date="2018" name="Elife">
        <title>Discovery and characterization of a prevalent human gut bacterial enzyme sufficient for the inactivation of a family of plant toxins.</title>
        <authorList>
            <person name="Koppel N."/>
            <person name="Bisanz J.E."/>
            <person name="Pandelia M.E."/>
            <person name="Turnbaugh P.J."/>
            <person name="Balskus E.P."/>
        </authorList>
    </citation>
    <scope>NUCLEOTIDE SEQUENCE [LARGE SCALE GENOMIC DNA]</scope>
    <source>
        <strain evidence="8 9">3C</strain>
    </source>
</reference>
<keyword evidence="3" id="KW-0540">Nuclease</keyword>
<dbReference type="GO" id="GO:0003729">
    <property type="term" value="F:mRNA binding"/>
    <property type="evidence" value="ECO:0007669"/>
    <property type="project" value="InterPro"/>
</dbReference>
<dbReference type="RefSeq" id="WP_083808963.1">
    <property type="nucleotide sequence ID" value="NZ_CABMMS010000001.1"/>
</dbReference>
<evidence type="ECO:0000256" key="1">
    <source>
        <dbReference type="ARBA" id="ARBA00006620"/>
    </source>
</evidence>
<dbReference type="EMBL" id="PPTS01000001">
    <property type="protein sequence ID" value="RDB67276.1"/>
    <property type="molecule type" value="Genomic_DNA"/>
</dbReference>
<accession>A0A369M9W9</accession>
<evidence type="ECO:0000256" key="3">
    <source>
        <dbReference type="ARBA" id="ARBA00022722"/>
    </source>
</evidence>
<dbReference type="Pfam" id="PF07927">
    <property type="entry name" value="HicA_toxin"/>
    <property type="match status" value="1"/>
</dbReference>
<evidence type="ECO:0000313" key="8">
    <source>
        <dbReference type="EMBL" id="RDB67276.1"/>
    </source>
</evidence>
<dbReference type="Proteomes" id="UP000254000">
    <property type="component" value="Unassembled WGS sequence"/>
</dbReference>
<dbReference type="GO" id="GO:0016787">
    <property type="term" value="F:hydrolase activity"/>
    <property type="evidence" value="ECO:0007669"/>
    <property type="project" value="UniProtKB-KW"/>
</dbReference>
<name>A0A369M9W9_9ACTN</name>
<comment type="caution">
    <text evidence="8">The sequence shown here is derived from an EMBL/GenBank/DDBJ whole genome shotgun (WGS) entry which is preliminary data.</text>
</comment>
<organism evidence="8 9">
    <name type="scientific">Gordonibacter pamelaeae</name>
    <dbReference type="NCBI Taxonomy" id="471189"/>
    <lineage>
        <taxon>Bacteria</taxon>
        <taxon>Bacillati</taxon>
        <taxon>Actinomycetota</taxon>
        <taxon>Coriobacteriia</taxon>
        <taxon>Eggerthellales</taxon>
        <taxon>Eggerthellaceae</taxon>
        <taxon>Gordonibacter</taxon>
    </lineage>
</organism>
<dbReference type="Gene3D" id="3.30.920.30">
    <property type="entry name" value="Hypothetical protein"/>
    <property type="match status" value="1"/>
</dbReference>
<dbReference type="InterPro" id="IPR012933">
    <property type="entry name" value="HicA_mRNA_interferase"/>
</dbReference>
<protein>
    <submittedName>
        <fullName evidence="8">Type II toxin-antitoxin system HicA family toxin</fullName>
    </submittedName>
</protein>
<evidence type="ECO:0000256" key="5">
    <source>
        <dbReference type="ARBA" id="ARBA00022801"/>
    </source>
</evidence>
<keyword evidence="9" id="KW-1185">Reference proteome</keyword>